<reference evidence="16" key="1">
    <citation type="submission" date="2016-10" db="EMBL/GenBank/DDBJ databases">
        <authorList>
            <person name="Varghese N."/>
            <person name="Submissions S."/>
        </authorList>
    </citation>
    <scope>NUCLEOTIDE SEQUENCE [LARGE SCALE GENOMIC DNA]</scope>
    <source>
        <strain evidence="16">NLAE-zl-G277</strain>
    </source>
</reference>
<dbReference type="RefSeq" id="WP_092369331.1">
    <property type="nucleotide sequence ID" value="NZ_FOIM01000031.1"/>
</dbReference>
<dbReference type="InterPro" id="IPR003352">
    <property type="entry name" value="PTS_EIIC"/>
</dbReference>
<accession>A0A1I0JMC3</accession>
<dbReference type="GO" id="GO:0009401">
    <property type="term" value="P:phosphoenolpyruvate-dependent sugar phosphotransferase system"/>
    <property type="evidence" value="ECO:0007669"/>
    <property type="project" value="UniProtKB-KW"/>
</dbReference>
<feature type="transmembrane region" description="Helical" evidence="12">
    <location>
        <begin position="179"/>
        <end position="196"/>
    </location>
</feature>
<dbReference type="GO" id="GO:0008982">
    <property type="term" value="F:protein-N(PI)-phosphohistidine-sugar phosphotransferase activity"/>
    <property type="evidence" value="ECO:0007669"/>
    <property type="project" value="InterPro"/>
</dbReference>
<evidence type="ECO:0000259" key="14">
    <source>
        <dbReference type="PROSITE" id="PS51103"/>
    </source>
</evidence>
<dbReference type="PANTHER" id="PTHR30175">
    <property type="entry name" value="PHOSPHOTRANSFERASE SYSTEM TRANSPORT PROTEIN"/>
    <property type="match status" value="1"/>
</dbReference>
<evidence type="ECO:0000313" key="15">
    <source>
        <dbReference type="EMBL" id="SEU10711.1"/>
    </source>
</evidence>
<feature type="transmembrane region" description="Helical" evidence="12">
    <location>
        <begin position="146"/>
        <end position="167"/>
    </location>
</feature>
<evidence type="ECO:0000256" key="11">
    <source>
        <dbReference type="PROSITE-ProRule" id="PRU00421"/>
    </source>
</evidence>
<evidence type="ECO:0000256" key="10">
    <source>
        <dbReference type="ARBA" id="ARBA00023136"/>
    </source>
</evidence>
<evidence type="ECO:0000256" key="5">
    <source>
        <dbReference type="ARBA" id="ARBA00022679"/>
    </source>
</evidence>
<dbReference type="InterPro" id="IPR001996">
    <property type="entry name" value="PTS_IIB_1"/>
</dbReference>
<dbReference type="GO" id="GO:0090588">
    <property type="term" value="F:protein-phosphocysteine-N-acetylmuramate phosphotransferase system transporter activity"/>
    <property type="evidence" value="ECO:0007669"/>
    <property type="project" value="TreeGrafter"/>
</dbReference>
<dbReference type="SUPFAM" id="SSF55604">
    <property type="entry name" value="Glucose permease domain IIB"/>
    <property type="match status" value="1"/>
</dbReference>
<keyword evidence="16" id="KW-1185">Reference proteome</keyword>
<dbReference type="InterPro" id="IPR036878">
    <property type="entry name" value="Glu_permease_IIB"/>
</dbReference>
<keyword evidence="10 12" id="KW-0472">Membrane</keyword>
<dbReference type="CDD" id="cd00212">
    <property type="entry name" value="PTS_IIB_glc"/>
    <property type="match status" value="1"/>
</dbReference>
<feature type="domain" description="PTS EIIC type-1" evidence="14">
    <location>
        <begin position="96"/>
        <end position="455"/>
    </location>
</feature>
<feature type="transmembrane region" description="Helical" evidence="12">
    <location>
        <begin position="202"/>
        <end position="227"/>
    </location>
</feature>
<feature type="transmembrane region" description="Helical" evidence="12">
    <location>
        <begin position="354"/>
        <end position="373"/>
    </location>
</feature>
<feature type="active site" description="Phosphocysteine intermediate; for EIIB activity" evidence="11">
    <location>
        <position position="25"/>
    </location>
</feature>
<dbReference type="InterPro" id="IPR013013">
    <property type="entry name" value="PTS_EIIC_1"/>
</dbReference>
<dbReference type="GO" id="GO:0005886">
    <property type="term" value="C:plasma membrane"/>
    <property type="evidence" value="ECO:0007669"/>
    <property type="project" value="UniProtKB-SubCell"/>
</dbReference>
<name>A0A1I0JMC3_9FIRM</name>
<dbReference type="EMBL" id="FOIM01000031">
    <property type="protein sequence ID" value="SEU10711.1"/>
    <property type="molecule type" value="Genomic_DNA"/>
</dbReference>
<evidence type="ECO:0000256" key="9">
    <source>
        <dbReference type="ARBA" id="ARBA00022989"/>
    </source>
</evidence>
<evidence type="ECO:0000256" key="7">
    <source>
        <dbReference type="ARBA" id="ARBA00022692"/>
    </source>
</evidence>
<evidence type="ECO:0000256" key="4">
    <source>
        <dbReference type="ARBA" id="ARBA00022597"/>
    </source>
</evidence>
<keyword evidence="7 12" id="KW-0812">Transmembrane</keyword>
<keyword evidence="8" id="KW-0418">Kinase</keyword>
<evidence type="ECO:0000256" key="3">
    <source>
        <dbReference type="ARBA" id="ARBA00022475"/>
    </source>
</evidence>
<feature type="transmembrane region" description="Helical" evidence="12">
    <location>
        <begin position="380"/>
        <end position="401"/>
    </location>
</feature>
<gene>
    <name evidence="15" type="ORF">SAMN05216313_13147</name>
</gene>
<dbReference type="Gene3D" id="3.30.1360.60">
    <property type="entry name" value="Glucose permease domain IIB"/>
    <property type="match status" value="1"/>
</dbReference>
<evidence type="ECO:0000256" key="2">
    <source>
        <dbReference type="ARBA" id="ARBA00022448"/>
    </source>
</evidence>
<dbReference type="Proteomes" id="UP000198508">
    <property type="component" value="Unassembled WGS sequence"/>
</dbReference>
<dbReference type="PROSITE" id="PS51098">
    <property type="entry name" value="PTS_EIIB_TYPE_1"/>
    <property type="match status" value="1"/>
</dbReference>
<dbReference type="Pfam" id="PF00367">
    <property type="entry name" value="PTS_EIIB"/>
    <property type="match status" value="1"/>
</dbReference>
<feature type="transmembrane region" description="Helical" evidence="12">
    <location>
        <begin position="101"/>
        <end position="126"/>
    </location>
</feature>
<feature type="domain" description="PTS EIIB type-1" evidence="13">
    <location>
        <begin position="3"/>
        <end position="86"/>
    </location>
</feature>
<sequence length="456" mass="47501">MSSQLAFQIVEALGGASNVISIENCMTRLRVCVKDAGLVKRDELSKIKEVLRVVGSDTEPQIVLGPGVADTIGGEIKKMEGIKYSEIKTEAVMKKKSATGIFSFFAQVFTPLIPVFAGAGLIFGVMKVLTLVFNMTGMPLFDPASSSFMFAVNVLASTFFTYLNIAVAMSAARVMGGNPYLGLIAGGIIINLGALAGTEMGVFGLIFTNGRGGTLAALAAGALIAVVEREIKKRVPDALKIHLPSLLSIIIVGLVTIYALQPVCGLVTDGITAAFLWLMDKAGFMAYAIIAGFFLPLVMTGMHQGLSPVHTTFIENLGYTPLYACCSMAGGGQVGASLALYLKYKHNKGLQRAVVGGLPAGILGIGEPLIFGVTLPLGRAFITACLGGACGGAVLGLFPGQGAVTMNVSGILGTLVNTKPMAYLVAYAVSILAGFVITYAVGVKDTALALFEDEEF</sequence>
<keyword evidence="6" id="KW-0598">Phosphotransferase system</keyword>
<organism evidence="15 16">
    <name type="scientific">Enterocloster lavalensis</name>
    <dbReference type="NCBI Taxonomy" id="460384"/>
    <lineage>
        <taxon>Bacteria</taxon>
        <taxon>Bacillati</taxon>
        <taxon>Bacillota</taxon>
        <taxon>Clostridia</taxon>
        <taxon>Lachnospirales</taxon>
        <taxon>Lachnospiraceae</taxon>
        <taxon>Enterocloster</taxon>
    </lineage>
</organism>
<dbReference type="PROSITE" id="PS01035">
    <property type="entry name" value="PTS_EIIB_TYPE_1_CYS"/>
    <property type="match status" value="1"/>
</dbReference>
<feature type="transmembrane region" description="Helical" evidence="12">
    <location>
        <begin position="284"/>
        <end position="302"/>
    </location>
</feature>
<evidence type="ECO:0000256" key="1">
    <source>
        <dbReference type="ARBA" id="ARBA00004651"/>
    </source>
</evidence>
<dbReference type="InterPro" id="IPR050558">
    <property type="entry name" value="PTS_Sugar-Specific_Components"/>
</dbReference>
<keyword evidence="9 12" id="KW-1133">Transmembrane helix</keyword>
<dbReference type="InterPro" id="IPR018113">
    <property type="entry name" value="PTrfase_EIIB_Cys"/>
</dbReference>
<evidence type="ECO:0000256" key="8">
    <source>
        <dbReference type="ARBA" id="ARBA00022777"/>
    </source>
</evidence>
<dbReference type="PANTHER" id="PTHR30175:SF3">
    <property type="entry name" value="PTS SYSTEM N-ACETYLMURAMIC ACID-SPECIFIC EIIBC COMPONENT"/>
    <property type="match status" value="1"/>
</dbReference>
<protein>
    <submittedName>
        <fullName evidence="15">PTS system IIB component, Glc family /PTS system IIC component, Glc family</fullName>
    </submittedName>
</protein>
<keyword evidence="4" id="KW-0762">Sugar transport</keyword>
<dbReference type="GeneID" id="93280778"/>
<dbReference type="PROSITE" id="PS51103">
    <property type="entry name" value="PTS_EIIC_TYPE_1"/>
    <property type="match status" value="1"/>
</dbReference>
<feature type="transmembrane region" description="Helical" evidence="12">
    <location>
        <begin position="421"/>
        <end position="441"/>
    </location>
</feature>
<keyword evidence="2" id="KW-0813">Transport</keyword>
<proteinExistence type="predicted"/>
<dbReference type="GO" id="GO:0016301">
    <property type="term" value="F:kinase activity"/>
    <property type="evidence" value="ECO:0007669"/>
    <property type="project" value="UniProtKB-KW"/>
</dbReference>
<comment type="subcellular location">
    <subcellularLocation>
        <location evidence="1">Cell membrane</location>
        <topology evidence="1">Multi-pass membrane protein</topology>
    </subcellularLocation>
</comment>
<evidence type="ECO:0000313" key="16">
    <source>
        <dbReference type="Proteomes" id="UP000198508"/>
    </source>
</evidence>
<dbReference type="STRING" id="460384.SAMN05216313_13147"/>
<keyword evidence="5" id="KW-0808">Transferase</keyword>
<keyword evidence="3" id="KW-1003">Cell membrane</keyword>
<dbReference type="Pfam" id="PF02378">
    <property type="entry name" value="PTS_EIIC"/>
    <property type="match status" value="1"/>
</dbReference>
<dbReference type="AlphaFoldDB" id="A0A1I0JMC3"/>
<evidence type="ECO:0000259" key="13">
    <source>
        <dbReference type="PROSITE" id="PS51098"/>
    </source>
</evidence>
<evidence type="ECO:0000256" key="6">
    <source>
        <dbReference type="ARBA" id="ARBA00022683"/>
    </source>
</evidence>
<evidence type="ECO:0000256" key="12">
    <source>
        <dbReference type="SAM" id="Phobius"/>
    </source>
</evidence>
<feature type="transmembrane region" description="Helical" evidence="12">
    <location>
        <begin position="239"/>
        <end position="260"/>
    </location>
</feature>